<sequence length="260" mass="29148">MSEPWRPWFEKEAGETPQFWRGAISRSQNPSPPATISSLLPGSFLLSIDDDTPESGNTEFYTPPASAAGAYGVFANQLDGQAMMTSPEGLTARLPVAQSWHRTSEVDLDQIIVERIGEDWWRCKQAPRQDTLFAPISPNASEAPTQALELASPFDWANSKTVCWLDQPHRHDCRIMKQDWQKLEGGDEMCGYRRTRAASWALNSVVISGPESLIRFGGQMAQRECEGELSLRDRIVSWLRALMKREILAVQSDPGVARRE</sequence>
<dbReference type="RefSeq" id="XP_018692185.1">
    <property type="nucleotide sequence ID" value="XM_018837625.1"/>
</dbReference>
<dbReference type="OrthoDB" id="4153214at2759"/>
<proteinExistence type="predicted"/>
<evidence type="ECO:0000313" key="2">
    <source>
        <dbReference type="Proteomes" id="UP000078343"/>
    </source>
</evidence>
<accession>A0A178ZGB5</accession>
<dbReference type="EMBL" id="LVYI01000005">
    <property type="protein sequence ID" value="OAP58818.1"/>
    <property type="molecule type" value="Genomic_DNA"/>
</dbReference>
<evidence type="ECO:0000313" key="1">
    <source>
        <dbReference type="EMBL" id="OAP58818.1"/>
    </source>
</evidence>
<protein>
    <submittedName>
        <fullName evidence="1">Uncharacterized protein</fullName>
    </submittedName>
</protein>
<dbReference type="Proteomes" id="UP000078343">
    <property type="component" value="Unassembled WGS sequence"/>
</dbReference>
<keyword evidence="2" id="KW-1185">Reference proteome</keyword>
<comment type="caution">
    <text evidence="1">The sequence shown here is derived from an EMBL/GenBank/DDBJ whole genome shotgun (WGS) entry which is preliminary data.</text>
</comment>
<gene>
    <name evidence="1" type="ORF">AYL99_06115</name>
</gene>
<organism evidence="1 2">
    <name type="scientific">Fonsecaea erecta</name>
    <dbReference type="NCBI Taxonomy" id="1367422"/>
    <lineage>
        <taxon>Eukaryota</taxon>
        <taxon>Fungi</taxon>
        <taxon>Dikarya</taxon>
        <taxon>Ascomycota</taxon>
        <taxon>Pezizomycotina</taxon>
        <taxon>Eurotiomycetes</taxon>
        <taxon>Chaetothyriomycetidae</taxon>
        <taxon>Chaetothyriales</taxon>
        <taxon>Herpotrichiellaceae</taxon>
        <taxon>Fonsecaea</taxon>
    </lineage>
</organism>
<name>A0A178ZGB5_9EURO</name>
<dbReference type="GeneID" id="30010283"/>
<reference evidence="1 2" key="1">
    <citation type="submission" date="2016-04" db="EMBL/GenBank/DDBJ databases">
        <title>Draft genome of Fonsecaea erecta CBS 125763.</title>
        <authorList>
            <person name="Weiss V.A."/>
            <person name="Vicente V.A."/>
            <person name="Raittz R.T."/>
            <person name="Moreno L.F."/>
            <person name="De Souza E.M."/>
            <person name="Pedrosa F.O."/>
            <person name="Steffens M.B."/>
            <person name="Faoro H."/>
            <person name="Tadra-Sfeir M.Z."/>
            <person name="Najafzadeh M.J."/>
            <person name="Felipe M.S."/>
            <person name="Teixeira M."/>
            <person name="Sun J."/>
            <person name="Xi L."/>
            <person name="Gomes R."/>
            <person name="De Azevedo C.M."/>
            <person name="Salgado C.G."/>
            <person name="Da Silva M.B."/>
            <person name="Nascimento M.F."/>
            <person name="Queiroz-Telles F."/>
            <person name="Attili D.S."/>
            <person name="Gorbushina A."/>
        </authorList>
    </citation>
    <scope>NUCLEOTIDE SEQUENCE [LARGE SCALE GENOMIC DNA]</scope>
    <source>
        <strain evidence="1 2">CBS 125763</strain>
    </source>
</reference>
<dbReference type="AlphaFoldDB" id="A0A178ZGB5"/>